<dbReference type="InterPro" id="IPR044528">
    <property type="entry name" value="POD-like_MBL-fold"/>
</dbReference>
<dbReference type="Gene3D" id="3.60.15.10">
    <property type="entry name" value="Ribonuclease Z/Hydroxyacylglutathione hydrolase-like"/>
    <property type="match status" value="1"/>
</dbReference>
<dbReference type="InterPro" id="IPR036866">
    <property type="entry name" value="RibonucZ/Hydroxyglut_hydro"/>
</dbReference>
<dbReference type="AlphaFoldDB" id="A0AAD2PUM5"/>
<comment type="caution">
    <text evidence="3">The sequence shown here is derived from an EMBL/GenBank/DDBJ whole genome shotgun (WGS) entry which is preliminary data.</text>
</comment>
<dbReference type="EMBL" id="CAKOGP040001781">
    <property type="protein sequence ID" value="CAJ1951344.1"/>
    <property type="molecule type" value="Genomic_DNA"/>
</dbReference>
<dbReference type="GO" id="GO:0046872">
    <property type="term" value="F:metal ion binding"/>
    <property type="evidence" value="ECO:0007669"/>
    <property type="project" value="UniProtKB-KW"/>
</dbReference>
<evidence type="ECO:0000313" key="4">
    <source>
        <dbReference type="Proteomes" id="UP001295423"/>
    </source>
</evidence>
<dbReference type="SUPFAM" id="SSF56281">
    <property type="entry name" value="Metallo-hydrolase/oxidoreductase"/>
    <property type="match status" value="1"/>
</dbReference>
<dbReference type="GO" id="GO:0070813">
    <property type="term" value="P:hydrogen sulfide metabolic process"/>
    <property type="evidence" value="ECO:0007669"/>
    <property type="project" value="TreeGrafter"/>
</dbReference>
<protein>
    <recommendedName>
        <fullName evidence="2">Metallo-beta-lactamase domain-containing protein</fullName>
    </recommendedName>
</protein>
<keyword evidence="1" id="KW-0479">Metal-binding</keyword>
<dbReference type="InterPro" id="IPR001279">
    <property type="entry name" value="Metallo-B-lactamas"/>
</dbReference>
<feature type="domain" description="Metallo-beta-lactamase" evidence="2">
    <location>
        <begin position="18"/>
        <end position="213"/>
    </location>
</feature>
<dbReference type="GO" id="GO:0050313">
    <property type="term" value="F:sulfur dioxygenase activity"/>
    <property type="evidence" value="ECO:0007669"/>
    <property type="project" value="InterPro"/>
</dbReference>
<proteinExistence type="predicted"/>
<dbReference type="InterPro" id="IPR051682">
    <property type="entry name" value="Mito_Persulfide_Diox"/>
</dbReference>
<accession>A0AAD2PUM5</accession>
<name>A0AAD2PUM5_9STRA</name>
<organism evidence="3 4">
    <name type="scientific">Cylindrotheca closterium</name>
    <dbReference type="NCBI Taxonomy" id="2856"/>
    <lineage>
        <taxon>Eukaryota</taxon>
        <taxon>Sar</taxon>
        <taxon>Stramenopiles</taxon>
        <taxon>Ochrophyta</taxon>
        <taxon>Bacillariophyta</taxon>
        <taxon>Bacillariophyceae</taxon>
        <taxon>Bacillariophycidae</taxon>
        <taxon>Bacillariales</taxon>
        <taxon>Bacillariaceae</taxon>
        <taxon>Cylindrotheca</taxon>
    </lineage>
</organism>
<dbReference type="Pfam" id="PF00753">
    <property type="entry name" value="Lactamase_B"/>
    <property type="match status" value="1"/>
</dbReference>
<gene>
    <name evidence="3" type="ORF">CYCCA115_LOCUS13027</name>
</gene>
<reference evidence="3" key="1">
    <citation type="submission" date="2023-08" db="EMBL/GenBank/DDBJ databases">
        <authorList>
            <person name="Audoor S."/>
            <person name="Bilcke G."/>
        </authorList>
    </citation>
    <scope>NUCLEOTIDE SEQUENCE</scope>
</reference>
<evidence type="ECO:0000256" key="1">
    <source>
        <dbReference type="ARBA" id="ARBA00022723"/>
    </source>
</evidence>
<dbReference type="Proteomes" id="UP001295423">
    <property type="component" value="Unassembled WGS sequence"/>
</dbReference>
<dbReference type="SMART" id="SM00849">
    <property type="entry name" value="Lactamase_B"/>
    <property type="match status" value="1"/>
</dbReference>
<dbReference type="GO" id="GO:0006749">
    <property type="term" value="P:glutathione metabolic process"/>
    <property type="evidence" value="ECO:0007669"/>
    <property type="project" value="InterPro"/>
</dbReference>
<evidence type="ECO:0000313" key="3">
    <source>
        <dbReference type="EMBL" id="CAJ1951344.1"/>
    </source>
</evidence>
<evidence type="ECO:0000259" key="2">
    <source>
        <dbReference type="SMART" id="SM00849"/>
    </source>
</evidence>
<dbReference type="PANTHER" id="PTHR43084:SF1">
    <property type="entry name" value="PERSULFIDE DIOXYGENASE ETHE1, MITOCHONDRIAL"/>
    <property type="match status" value="1"/>
</dbReference>
<dbReference type="CDD" id="cd07724">
    <property type="entry name" value="POD-like_MBL-fold"/>
    <property type="match status" value="1"/>
</dbReference>
<keyword evidence="4" id="KW-1185">Reference proteome</keyword>
<dbReference type="PANTHER" id="PTHR43084">
    <property type="entry name" value="PERSULFIDE DIOXYGENASE ETHE1"/>
    <property type="match status" value="1"/>
</dbReference>
<sequence length="301" mass="33564">MTSNMIKPQVQCIFHDATSTCTYIVKDPTSKHACIIDPVMDFDPAAVRTSQKHNEAVASYCEMEDLQVDYIIETHVHADHMTGAEFLKKKFPQAKTAIGENVTKVQELFKGIFNLHTKGDNFEPDGTQFELLLQDEQELDLGSLKIKILYTPGHTPACVSLVIGDAVFTGDTLFMPDMGTARCDFPAGSVENLYNSIQKLYELPDDTRVFVGHDYAPGGREFAWETTIGQSKEFNKQIKANTPLEEFSEFRKARDASLNPPRLILPSLQINLRNGALPPKESNGISYLKLPLNVLGKDDHA</sequence>